<gene>
    <name evidence="1" type="ORF">GON26_21090</name>
</gene>
<name>A0A6I4P182_9FLAO</name>
<accession>A0A6I4P182</accession>
<protein>
    <recommendedName>
        <fullName evidence="3">HTH araC/xylS-type domain-containing protein</fullName>
    </recommendedName>
</protein>
<organism evidence="1 2">
    <name type="scientific">Flavobacterium hydrocarbonoxydans</name>
    <dbReference type="NCBI Taxonomy" id="2683249"/>
    <lineage>
        <taxon>Bacteria</taxon>
        <taxon>Pseudomonadati</taxon>
        <taxon>Bacteroidota</taxon>
        <taxon>Flavobacteriia</taxon>
        <taxon>Flavobacteriales</taxon>
        <taxon>Flavobacteriaceae</taxon>
        <taxon>Flavobacterium</taxon>
    </lineage>
</organism>
<dbReference type="Proteomes" id="UP000471501">
    <property type="component" value="Unassembled WGS sequence"/>
</dbReference>
<evidence type="ECO:0008006" key="3">
    <source>
        <dbReference type="Google" id="ProtNLM"/>
    </source>
</evidence>
<proteinExistence type="predicted"/>
<evidence type="ECO:0000313" key="2">
    <source>
        <dbReference type="Proteomes" id="UP000471501"/>
    </source>
</evidence>
<reference evidence="1 2" key="1">
    <citation type="submission" date="2019-12" db="EMBL/GenBank/DDBJ databases">
        <authorList>
            <person name="Kim Y.S."/>
        </authorList>
    </citation>
    <scope>NUCLEOTIDE SEQUENCE [LARGE SCALE GENOMIC DNA]</scope>
    <source>
        <strain evidence="1 2">GA093</strain>
    </source>
</reference>
<dbReference type="RefSeq" id="WP_160376748.1">
    <property type="nucleotide sequence ID" value="NZ_WSTB01000021.1"/>
</dbReference>
<dbReference type="EMBL" id="WSTB01000021">
    <property type="protein sequence ID" value="MWB96864.1"/>
    <property type="molecule type" value="Genomic_DNA"/>
</dbReference>
<sequence length="278" mass="31380">MKSLYLNAGGFNSIFNNLKESLSGELTIENNEYNLVVNSKLARGTIKGVSFEKELLSMEFDLFFNDDVSLSIEAHHAAPIYFAYCDKGVLQHSFGSNGERQVLKAQQSGVLNNSTAINSVLHFESHKKIQFSLIGVPTNTSNELVDVDFTKQLKKMFSNTTGQYFYTGTQHAKITEKLEELKAIPQKGMVRSILKKTILKSILAQEIELHSYNYLKTFDPIVNLATRQINEIKKLSQINIYETIHALGFSAKGYLPRVFKEKYHISIGHKGYNQKLAS</sequence>
<dbReference type="AlphaFoldDB" id="A0A6I4P182"/>
<keyword evidence="2" id="KW-1185">Reference proteome</keyword>
<evidence type="ECO:0000313" key="1">
    <source>
        <dbReference type="EMBL" id="MWB96864.1"/>
    </source>
</evidence>
<comment type="caution">
    <text evidence="1">The sequence shown here is derived from an EMBL/GenBank/DDBJ whole genome shotgun (WGS) entry which is preliminary data.</text>
</comment>